<reference evidence="2" key="1">
    <citation type="submission" date="2023-03" db="EMBL/GenBank/DDBJ databases">
        <title>Massive genome expansion in bonnet fungi (Mycena s.s.) driven by repeated elements and novel gene families across ecological guilds.</title>
        <authorList>
            <consortium name="Lawrence Berkeley National Laboratory"/>
            <person name="Harder C.B."/>
            <person name="Miyauchi S."/>
            <person name="Viragh M."/>
            <person name="Kuo A."/>
            <person name="Thoen E."/>
            <person name="Andreopoulos B."/>
            <person name="Lu D."/>
            <person name="Skrede I."/>
            <person name="Drula E."/>
            <person name="Henrissat B."/>
            <person name="Morin E."/>
            <person name="Kohler A."/>
            <person name="Barry K."/>
            <person name="LaButti K."/>
            <person name="Morin E."/>
            <person name="Salamov A."/>
            <person name="Lipzen A."/>
            <person name="Mereny Z."/>
            <person name="Hegedus B."/>
            <person name="Baldrian P."/>
            <person name="Stursova M."/>
            <person name="Weitz H."/>
            <person name="Taylor A."/>
            <person name="Grigoriev I.V."/>
            <person name="Nagy L.G."/>
            <person name="Martin F."/>
            <person name="Kauserud H."/>
        </authorList>
    </citation>
    <scope>NUCLEOTIDE SEQUENCE</scope>
    <source>
        <strain evidence="2">CBHHK188m</strain>
    </source>
</reference>
<dbReference type="CDD" id="cd18186">
    <property type="entry name" value="BTB_POZ_ZBTB_KLHL-like"/>
    <property type="match status" value="1"/>
</dbReference>
<dbReference type="Gene3D" id="3.30.710.10">
    <property type="entry name" value="Potassium Channel Kv1.1, Chain A"/>
    <property type="match status" value="1"/>
</dbReference>
<organism evidence="2 3">
    <name type="scientific">Mycena maculata</name>
    <dbReference type="NCBI Taxonomy" id="230809"/>
    <lineage>
        <taxon>Eukaryota</taxon>
        <taxon>Fungi</taxon>
        <taxon>Dikarya</taxon>
        <taxon>Basidiomycota</taxon>
        <taxon>Agaricomycotina</taxon>
        <taxon>Agaricomycetes</taxon>
        <taxon>Agaricomycetidae</taxon>
        <taxon>Agaricales</taxon>
        <taxon>Marasmiineae</taxon>
        <taxon>Mycenaceae</taxon>
        <taxon>Mycena</taxon>
    </lineage>
</organism>
<dbReference type="SUPFAM" id="SSF54695">
    <property type="entry name" value="POZ domain"/>
    <property type="match status" value="1"/>
</dbReference>
<keyword evidence="3" id="KW-1185">Reference proteome</keyword>
<dbReference type="Proteomes" id="UP001215280">
    <property type="component" value="Unassembled WGS sequence"/>
</dbReference>
<dbReference type="InterPro" id="IPR000210">
    <property type="entry name" value="BTB/POZ_dom"/>
</dbReference>
<sequence>MDEAYTRVEDLWFPDGTLIIKAERKIFRVTKSILASRSSVFRDMAAFPQRAGDDESIDGCPVVLLHDSAADVEVFLRAIFDSSYFMPPPEPVYIYSALGILRLSHKYDVQYLFRRALRHLEVPLYFSSVGAFREPVSDHITYTVEGEVDTPRRFFAIIKAARETCAEGLLPVAYYRASQYPHDALLTGPSEQAEDAIKCVKAGLILARENATLAKNFTSVGSILCGTPTECSSARLLALDMYLSSVEGENDVFPVESWGHAEWGYLKEHGMCPACIRAYRTVHATAVEKVWERLPRIFDLPSWSELAEMKRVVMGGIGLG</sequence>
<dbReference type="Pfam" id="PF00651">
    <property type="entry name" value="BTB"/>
    <property type="match status" value="1"/>
</dbReference>
<proteinExistence type="predicted"/>
<dbReference type="AlphaFoldDB" id="A0AAD7I5E9"/>
<gene>
    <name evidence="2" type="ORF">DFH07DRAFT_928503</name>
</gene>
<name>A0AAD7I5E9_9AGAR</name>
<comment type="caution">
    <text evidence="2">The sequence shown here is derived from an EMBL/GenBank/DDBJ whole genome shotgun (WGS) entry which is preliminary data.</text>
</comment>
<dbReference type="InterPro" id="IPR011333">
    <property type="entry name" value="SKP1/BTB/POZ_sf"/>
</dbReference>
<feature type="domain" description="BTB" evidence="1">
    <location>
        <begin position="14"/>
        <end position="88"/>
    </location>
</feature>
<evidence type="ECO:0000313" key="2">
    <source>
        <dbReference type="EMBL" id="KAJ7734365.1"/>
    </source>
</evidence>
<accession>A0AAD7I5E9</accession>
<protein>
    <recommendedName>
        <fullName evidence="1">BTB domain-containing protein</fullName>
    </recommendedName>
</protein>
<evidence type="ECO:0000259" key="1">
    <source>
        <dbReference type="PROSITE" id="PS50097"/>
    </source>
</evidence>
<dbReference type="SMART" id="SM00225">
    <property type="entry name" value="BTB"/>
    <property type="match status" value="1"/>
</dbReference>
<evidence type="ECO:0000313" key="3">
    <source>
        <dbReference type="Proteomes" id="UP001215280"/>
    </source>
</evidence>
<dbReference type="PROSITE" id="PS50097">
    <property type="entry name" value="BTB"/>
    <property type="match status" value="1"/>
</dbReference>
<dbReference type="EMBL" id="JARJLG010000162">
    <property type="protein sequence ID" value="KAJ7734365.1"/>
    <property type="molecule type" value="Genomic_DNA"/>
</dbReference>